<reference evidence="2" key="1">
    <citation type="journal article" date="2020" name="Stud. Mycol.">
        <title>101 Dothideomycetes genomes: a test case for predicting lifestyles and emergence of pathogens.</title>
        <authorList>
            <person name="Haridas S."/>
            <person name="Albert R."/>
            <person name="Binder M."/>
            <person name="Bloem J."/>
            <person name="Labutti K."/>
            <person name="Salamov A."/>
            <person name="Andreopoulos B."/>
            <person name="Baker S."/>
            <person name="Barry K."/>
            <person name="Bills G."/>
            <person name="Bluhm B."/>
            <person name="Cannon C."/>
            <person name="Castanera R."/>
            <person name="Culley D."/>
            <person name="Daum C."/>
            <person name="Ezra D."/>
            <person name="Gonzalez J."/>
            <person name="Henrissat B."/>
            <person name="Kuo A."/>
            <person name="Liang C."/>
            <person name="Lipzen A."/>
            <person name="Lutzoni F."/>
            <person name="Magnuson J."/>
            <person name="Mondo S."/>
            <person name="Nolan M."/>
            <person name="Ohm R."/>
            <person name="Pangilinan J."/>
            <person name="Park H.-J."/>
            <person name="Ramirez L."/>
            <person name="Alfaro M."/>
            <person name="Sun H."/>
            <person name="Tritt A."/>
            <person name="Yoshinaga Y."/>
            <person name="Zwiers L.-H."/>
            <person name="Turgeon B."/>
            <person name="Goodwin S."/>
            <person name="Spatafora J."/>
            <person name="Crous P."/>
            <person name="Grigoriev I."/>
        </authorList>
    </citation>
    <scope>NUCLEOTIDE SEQUENCE</scope>
    <source>
        <strain evidence="2">CBS 125425</strain>
    </source>
</reference>
<evidence type="ECO:0000256" key="1">
    <source>
        <dbReference type="SAM" id="MobiDB-lite"/>
    </source>
</evidence>
<organism evidence="2 3">
    <name type="scientific">Polyplosphaeria fusca</name>
    <dbReference type="NCBI Taxonomy" id="682080"/>
    <lineage>
        <taxon>Eukaryota</taxon>
        <taxon>Fungi</taxon>
        <taxon>Dikarya</taxon>
        <taxon>Ascomycota</taxon>
        <taxon>Pezizomycotina</taxon>
        <taxon>Dothideomycetes</taxon>
        <taxon>Pleosporomycetidae</taxon>
        <taxon>Pleosporales</taxon>
        <taxon>Tetraplosphaeriaceae</taxon>
        <taxon>Polyplosphaeria</taxon>
    </lineage>
</organism>
<dbReference type="Proteomes" id="UP000799444">
    <property type="component" value="Unassembled WGS sequence"/>
</dbReference>
<dbReference type="EMBL" id="ML996151">
    <property type="protein sequence ID" value="KAF2734172.1"/>
    <property type="molecule type" value="Genomic_DNA"/>
</dbReference>
<feature type="compositionally biased region" description="Low complexity" evidence="1">
    <location>
        <begin position="108"/>
        <end position="127"/>
    </location>
</feature>
<accession>A0A9P4UZF2</accession>
<proteinExistence type="predicted"/>
<keyword evidence="3" id="KW-1185">Reference proteome</keyword>
<protein>
    <submittedName>
        <fullName evidence="2">Uncharacterized protein</fullName>
    </submittedName>
</protein>
<evidence type="ECO:0000313" key="2">
    <source>
        <dbReference type="EMBL" id="KAF2734172.1"/>
    </source>
</evidence>
<evidence type="ECO:0000313" key="3">
    <source>
        <dbReference type="Proteomes" id="UP000799444"/>
    </source>
</evidence>
<feature type="region of interest" description="Disordered" evidence="1">
    <location>
        <begin position="97"/>
        <end position="129"/>
    </location>
</feature>
<comment type="caution">
    <text evidence="2">The sequence shown here is derived from an EMBL/GenBank/DDBJ whole genome shotgun (WGS) entry which is preliminary data.</text>
</comment>
<dbReference type="AlphaFoldDB" id="A0A9P4UZF2"/>
<gene>
    <name evidence="2" type="ORF">EJ04DRAFT_250788</name>
</gene>
<name>A0A9P4UZF2_9PLEO</name>
<sequence>MEGTSYCAMLRSLSIAVGFAGEGIYFEAVGAVMAPDAHLAKAAAGRRPSLDRYLHTIWHVCHPAHGQSVQTPPLPFLRPVLSRMVMCGAQRPRTAMAPWDRPCPPAMTSPAAASSSQQQPAPGQHQASRVKSLICQSAAAGPGTPIEAAIIHCRHGITATLDPLFGWTTPDMRDTLCASRSASPGPHDLIAR</sequence>